<dbReference type="Gene3D" id="3.30.300.30">
    <property type="match status" value="1"/>
</dbReference>
<feature type="compositionally biased region" description="Low complexity" evidence="1">
    <location>
        <begin position="529"/>
        <end position="540"/>
    </location>
</feature>
<comment type="caution">
    <text evidence="3">The sequence shown here is derived from an EMBL/GenBank/DDBJ whole genome shotgun (WGS) entry which is preliminary data.</text>
</comment>
<dbReference type="InterPro" id="IPR045851">
    <property type="entry name" value="AMP-bd_C_sf"/>
</dbReference>
<evidence type="ECO:0000259" key="2">
    <source>
        <dbReference type="Pfam" id="PF00501"/>
    </source>
</evidence>
<dbReference type="PANTHER" id="PTHR45527:SF1">
    <property type="entry name" value="FATTY ACID SYNTHASE"/>
    <property type="match status" value="1"/>
</dbReference>
<name>A0ABT5ZKU4_9ACTN</name>
<feature type="domain" description="AMP-dependent synthetase/ligase" evidence="2">
    <location>
        <begin position="31"/>
        <end position="390"/>
    </location>
</feature>
<dbReference type="InterPro" id="IPR000873">
    <property type="entry name" value="AMP-dep_synth/lig_dom"/>
</dbReference>
<proteinExistence type="predicted"/>
<dbReference type="PANTHER" id="PTHR45527">
    <property type="entry name" value="NONRIBOSOMAL PEPTIDE SYNTHETASE"/>
    <property type="match status" value="1"/>
</dbReference>
<feature type="region of interest" description="Disordered" evidence="1">
    <location>
        <begin position="529"/>
        <end position="550"/>
    </location>
</feature>
<evidence type="ECO:0000313" key="3">
    <source>
        <dbReference type="EMBL" id="MDF3290286.1"/>
    </source>
</evidence>
<dbReference type="InterPro" id="IPR042099">
    <property type="entry name" value="ANL_N_sf"/>
</dbReference>
<dbReference type="Pfam" id="PF00501">
    <property type="entry name" value="AMP-binding"/>
    <property type="match status" value="1"/>
</dbReference>
<dbReference type="Gene3D" id="3.40.50.12780">
    <property type="entry name" value="N-terminal domain of ligase-like"/>
    <property type="match status" value="1"/>
</dbReference>
<dbReference type="InterPro" id="IPR020845">
    <property type="entry name" value="AMP-binding_CS"/>
</dbReference>
<gene>
    <name evidence="3" type="ORF">P3G67_13735</name>
</gene>
<dbReference type="SUPFAM" id="SSF56801">
    <property type="entry name" value="Acetyl-CoA synthetase-like"/>
    <property type="match status" value="1"/>
</dbReference>
<reference evidence="3 4" key="1">
    <citation type="submission" date="2023-03" db="EMBL/GenBank/DDBJ databases">
        <title>Draft genome sequence of Streptomyces sp. RB6PN23 isolated from peat swamp forest in Thailand.</title>
        <authorList>
            <person name="Klaysubun C."/>
            <person name="Duangmal K."/>
        </authorList>
    </citation>
    <scope>NUCLEOTIDE SEQUENCE [LARGE SCALE GENOMIC DNA]</scope>
    <source>
        <strain evidence="3 4">RB6PN23</strain>
    </source>
</reference>
<dbReference type="PROSITE" id="PS00455">
    <property type="entry name" value="AMP_BINDING"/>
    <property type="match status" value="1"/>
</dbReference>
<evidence type="ECO:0000256" key="1">
    <source>
        <dbReference type="SAM" id="MobiDB-lite"/>
    </source>
</evidence>
<dbReference type="RefSeq" id="WP_276093723.1">
    <property type="nucleotide sequence ID" value="NZ_JARJBC010000007.1"/>
</dbReference>
<organism evidence="3 4">
    <name type="scientific">Streptomyces silvisoli</name>
    <dbReference type="NCBI Taxonomy" id="3034235"/>
    <lineage>
        <taxon>Bacteria</taxon>
        <taxon>Bacillati</taxon>
        <taxon>Actinomycetota</taxon>
        <taxon>Actinomycetes</taxon>
        <taxon>Kitasatosporales</taxon>
        <taxon>Streptomycetaceae</taxon>
        <taxon>Streptomyces</taxon>
    </lineage>
</organism>
<accession>A0ABT5ZKU4</accession>
<protein>
    <submittedName>
        <fullName evidence="3">AMP-binding protein</fullName>
    </submittedName>
</protein>
<dbReference type="EMBL" id="JARJBC010000007">
    <property type="protein sequence ID" value="MDF3290286.1"/>
    <property type="molecule type" value="Genomic_DNA"/>
</dbReference>
<sequence>MNTAKNASEEFRQAAGLQERRSLQDWFLRGLARNPDGVALRINGSEWSYTDLHRLALVWSGSILARHQGRPRAVGVLASRSLEAYAGVLAALYAGAMAVPLSPDFPVGRTQRTVRDAGVDAIISDRRGLSMVRSLAEQYRGLTVLIPQADLLVGSDIAAIGPDEDSARSGPAKAQSSEVAYVLFTSGSTGRPKGVPITHENMDHFLLINHDRYDLGPQDALSQTFDLTFDLAMFDLFMAWGAGATLVSTPPQAFGDLPGFLRREGVTVWFSVPSAISVVRRRGQLTPKSMPSLRWSLFCGEPLRATDAADWQRAASGSVVENLYGPTELTIACSTYRLGPERATDDFVNGIVPIGSLYTGLDHQLIRDDGQQATEGELCVRGPQMFPGYLDPRDDVGRFHEAAGTRWYRTGDLVARSPRGDLCYLGRVDQQVKIRGYRVEIQEIEWHLEQHAAVEHAVVVLVDHGGKSELAAYYMGDEVPRSKLRQLLALVVPHFMIPRWIWRVDTLPLNHNGKVDRGALGAIARQQAAEPSAAADSRTAGNAAPEGGAL</sequence>
<evidence type="ECO:0000313" key="4">
    <source>
        <dbReference type="Proteomes" id="UP001216579"/>
    </source>
</evidence>
<dbReference type="Proteomes" id="UP001216579">
    <property type="component" value="Unassembled WGS sequence"/>
</dbReference>
<keyword evidence="4" id="KW-1185">Reference proteome</keyword>